<proteinExistence type="predicted"/>
<protein>
    <submittedName>
        <fullName evidence="1">Pol protein</fullName>
    </submittedName>
</protein>
<dbReference type="OrthoDB" id="997247at2759"/>
<dbReference type="PANTHER" id="PTHR45835:SF99">
    <property type="entry name" value="CHROMO DOMAIN-CONTAINING PROTEIN-RELATED"/>
    <property type="match status" value="1"/>
</dbReference>
<gene>
    <name evidence="1" type="ORF">EPI10_027972</name>
</gene>
<accession>A0A5B6UTJ7</accession>
<sequence length="119" mass="13885">MYFVTRLPLSASKKNAIWVIVDRLTKSTYFIAVRIDWSLQKLVEVYIQEIVRLHGIPESLGTQLHFSTSFHPQTNGQSERIIQILKDMLRACVIDFESSWERYLPLAEFAYNNSFQSSI</sequence>
<keyword evidence="2" id="KW-1185">Reference proteome</keyword>
<dbReference type="Proteomes" id="UP000325315">
    <property type="component" value="Unassembled WGS sequence"/>
</dbReference>
<dbReference type="Gene3D" id="3.30.420.10">
    <property type="entry name" value="Ribonuclease H-like superfamily/Ribonuclease H"/>
    <property type="match status" value="1"/>
</dbReference>
<comment type="caution">
    <text evidence="1">The sequence shown here is derived from an EMBL/GenBank/DDBJ whole genome shotgun (WGS) entry which is preliminary data.</text>
</comment>
<dbReference type="InterPro" id="IPR012337">
    <property type="entry name" value="RNaseH-like_sf"/>
</dbReference>
<organism evidence="1 2">
    <name type="scientific">Gossypium australe</name>
    <dbReference type="NCBI Taxonomy" id="47621"/>
    <lineage>
        <taxon>Eukaryota</taxon>
        <taxon>Viridiplantae</taxon>
        <taxon>Streptophyta</taxon>
        <taxon>Embryophyta</taxon>
        <taxon>Tracheophyta</taxon>
        <taxon>Spermatophyta</taxon>
        <taxon>Magnoliopsida</taxon>
        <taxon>eudicotyledons</taxon>
        <taxon>Gunneridae</taxon>
        <taxon>Pentapetalae</taxon>
        <taxon>rosids</taxon>
        <taxon>malvids</taxon>
        <taxon>Malvales</taxon>
        <taxon>Malvaceae</taxon>
        <taxon>Malvoideae</taxon>
        <taxon>Gossypium</taxon>
    </lineage>
</organism>
<name>A0A5B6UTJ7_9ROSI</name>
<dbReference type="GO" id="GO:0003676">
    <property type="term" value="F:nucleic acid binding"/>
    <property type="evidence" value="ECO:0007669"/>
    <property type="project" value="InterPro"/>
</dbReference>
<dbReference type="InterPro" id="IPR036397">
    <property type="entry name" value="RNaseH_sf"/>
</dbReference>
<reference evidence="1" key="1">
    <citation type="submission" date="2019-08" db="EMBL/GenBank/DDBJ databases">
        <authorList>
            <person name="Liu F."/>
        </authorList>
    </citation>
    <scope>NUCLEOTIDE SEQUENCE [LARGE SCALE GENOMIC DNA]</scope>
    <source>
        <strain evidence="1">PA1801</strain>
        <tissue evidence="1">Leaf</tissue>
    </source>
</reference>
<evidence type="ECO:0000313" key="1">
    <source>
        <dbReference type="EMBL" id="KAA3461400.1"/>
    </source>
</evidence>
<dbReference type="PANTHER" id="PTHR45835">
    <property type="entry name" value="YALI0A06105P"/>
    <property type="match status" value="1"/>
</dbReference>
<dbReference type="AlphaFoldDB" id="A0A5B6UTJ7"/>
<dbReference type="SUPFAM" id="SSF53098">
    <property type="entry name" value="Ribonuclease H-like"/>
    <property type="match status" value="1"/>
</dbReference>
<dbReference type="EMBL" id="SMMG02000009">
    <property type="protein sequence ID" value="KAA3461400.1"/>
    <property type="molecule type" value="Genomic_DNA"/>
</dbReference>
<evidence type="ECO:0000313" key="2">
    <source>
        <dbReference type="Proteomes" id="UP000325315"/>
    </source>
</evidence>